<accession>A0ACB8HRB8</accession>
<protein>
    <submittedName>
        <fullName evidence="1">Uncharacterized protein</fullName>
    </submittedName>
</protein>
<dbReference type="EMBL" id="CM039178">
    <property type="protein sequence ID" value="KAH9677360.1"/>
    <property type="molecule type" value="Genomic_DNA"/>
</dbReference>
<name>A0ACB8HRB8_CITSI</name>
<comment type="caution">
    <text evidence="1">The sequence shown here is derived from an EMBL/GenBank/DDBJ whole genome shotgun (WGS) entry which is preliminary data.</text>
</comment>
<keyword evidence="2" id="KW-1185">Reference proteome</keyword>
<dbReference type="Proteomes" id="UP000829398">
    <property type="component" value="Chromosome 9"/>
</dbReference>
<sequence>MVESRKCSELESKCLELESEIEKKKTQFEKLEQKFKELEDEKNGIEEELKALKREKKGSEISLGVVDLTREGEGDGVAQLVVENKALESGMKRAENEAESLKKLKELESRVSNEALEGTPSKHIISMEREKEGASSESKPERGRQVRKNLAFEEDRSLGKKMAPSTPGGVRTASSGVIDICDSDDEPDVPHLLSIFGDKNIYISTDHPAEGTVGSDRETTPNESPKRAFFKYSYEENVETCNDSVPVVTPKRKQASNIVTSDTESDEDDVPICKLKRRNIQEIVPNLVSSEMKSCCVTVASPGDDNIENLVTPPRRRLRKGTGKFAGGKRSSSQTHETIGQQGIPATEDVEDDESEDAGSDSESENLNGFIVDDGTEDSDGDDASSGAQDDSDMDFDEILSRLNRTKDQNSEWELEADMLSAFGKDPELCMKAVCALYRQQTSEEKDCKGSLVYNSRGFSKFDAYRGTRLAEFLTDGDPQGELKKSVKELREYDPKGLELCRTFASRYSKQLFDICVLTTWKPEGEKEMEAVSCRVAGVARTQQVSNNGGFQMPLHYPKFSQSDYETMPEWQLDRLLSEYGLPVIGNAEQKRKFAMGAFLWPH</sequence>
<reference evidence="2" key="1">
    <citation type="journal article" date="2023" name="Hortic. Res.">
        <title>A chromosome-level phased genome enabling allele-level studies in sweet orange: a case study on citrus Huanglongbing tolerance.</title>
        <authorList>
            <person name="Wu B."/>
            <person name="Yu Q."/>
            <person name="Deng Z."/>
            <person name="Duan Y."/>
            <person name="Luo F."/>
            <person name="Gmitter F. Jr."/>
        </authorList>
    </citation>
    <scope>NUCLEOTIDE SEQUENCE [LARGE SCALE GENOMIC DNA]</scope>
    <source>
        <strain evidence="2">cv. Valencia</strain>
    </source>
</reference>
<proteinExistence type="predicted"/>
<organism evidence="1 2">
    <name type="scientific">Citrus sinensis</name>
    <name type="common">Sweet orange</name>
    <name type="synonym">Citrus aurantium var. sinensis</name>
    <dbReference type="NCBI Taxonomy" id="2711"/>
    <lineage>
        <taxon>Eukaryota</taxon>
        <taxon>Viridiplantae</taxon>
        <taxon>Streptophyta</taxon>
        <taxon>Embryophyta</taxon>
        <taxon>Tracheophyta</taxon>
        <taxon>Spermatophyta</taxon>
        <taxon>Magnoliopsida</taxon>
        <taxon>eudicotyledons</taxon>
        <taxon>Gunneridae</taxon>
        <taxon>Pentapetalae</taxon>
        <taxon>rosids</taxon>
        <taxon>malvids</taxon>
        <taxon>Sapindales</taxon>
        <taxon>Rutaceae</taxon>
        <taxon>Aurantioideae</taxon>
        <taxon>Citrus</taxon>
    </lineage>
</organism>
<gene>
    <name evidence="1" type="ORF">KPL71_025350</name>
</gene>
<evidence type="ECO:0000313" key="1">
    <source>
        <dbReference type="EMBL" id="KAH9677360.1"/>
    </source>
</evidence>
<evidence type="ECO:0000313" key="2">
    <source>
        <dbReference type="Proteomes" id="UP000829398"/>
    </source>
</evidence>